<feature type="transmembrane region" description="Helical" evidence="1">
    <location>
        <begin position="166"/>
        <end position="185"/>
    </location>
</feature>
<sequence length="302" mass="33445">MKIFLKVLKGILVGLGSILPGLSGGMIAASFNIYKDLIEALNGFIKKPIKSVLSIWEYLVGIFIGVAVGFILIATVLKLFPIPITMLFVGLIIGGIPEIYNGIKNKEKKWYHYLVMVVMMVIMIVLLTLKPADMVSIGAPKIYFVYILIGVLTALTLIIPGLSGTMILMALGFYTYMTTTVADFIKYVITLDISNALSNLSAVAIMALSGFIALIIFSKLLHYVLKKYELVFNMAIFGILLVSPINIIWTLQIEDEGIFTNLSVWTYVFSILSLIVGVIGAYKMFKLGKKVEEENEIEKTFE</sequence>
<dbReference type="OrthoDB" id="9793746at2"/>
<dbReference type="RefSeq" id="WP_026390094.1">
    <property type="nucleotide sequence ID" value="NZ_LR215048.1"/>
</dbReference>
<keyword evidence="1" id="KW-0472">Membrane</keyword>
<dbReference type="Pfam" id="PF04018">
    <property type="entry name" value="VCA0040-like"/>
    <property type="match status" value="1"/>
</dbReference>
<gene>
    <name evidence="2" type="ORF">NCTC10138_00353</name>
</gene>
<evidence type="ECO:0000256" key="1">
    <source>
        <dbReference type="SAM" id="Phobius"/>
    </source>
</evidence>
<feature type="transmembrane region" description="Helical" evidence="1">
    <location>
        <begin position="264"/>
        <end position="282"/>
    </location>
</feature>
<feature type="transmembrane region" description="Helical" evidence="1">
    <location>
        <begin position="12"/>
        <end position="34"/>
    </location>
</feature>
<feature type="transmembrane region" description="Helical" evidence="1">
    <location>
        <begin position="230"/>
        <end position="252"/>
    </location>
</feature>
<accession>A0A449BCF1</accession>
<dbReference type="InterPro" id="IPR007163">
    <property type="entry name" value="VCA0040-like"/>
</dbReference>
<feature type="transmembrane region" description="Helical" evidence="1">
    <location>
        <begin position="110"/>
        <end position="129"/>
    </location>
</feature>
<dbReference type="KEGG" id="aaxa:NCTC10138_00353"/>
<dbReference type="PANTHER" id="PTHR37308">
    <property type="entry name" value="INTEGRAL MEMBRANE PROTEIN"/>
    <property type="match status" value="1"/>
</dbReference>
<evidence type="ECO:0000313" key="2">
    <source>
        <dbReference type="EMBL" id="VEU80000.1"/>
    </source>
</evidence>
<protein>
    <submittedName>
        <fullName evidence="2">Domain of uncharacterized function (DUF368)</fullName>
    </submittedName>
</protein>
<feature type="transmembrane region" description="Helical" evidence="1">
    <location>
        <begin position="55"/>
        <end position="76"/>
    </location>
</feature>
<dbReference type="STRING" id="1278311.GCA_000428705_00405"/>
<dbReference type="Proteomes" id="UP000289841">
    <property type="component" value="Chromosome"/>
</dbReference>
<dbReference type="EMBL" id="LR215048">
    <property type="protein sequence ID" value="VEU80000.1"/>
    <property type="molecule type" value="Genomic_DNA"/>
</dbReference>
<keyword evidence="3" id="KW-1185">Reference proteome</keyword>
<keyword evidence="1" id="KW-0812">Transmembrane</keyword>
<dbReference type="AlphaFoldDB" id="A0A449BCF1"/>
<name>A0A449BCF1_HAPAX</name>
<feature type="transmembrane region" description="Helical" evidence="1">
    <location>
        <begin position="141"/>
        <end position="159"/>
    </location>
</feature>
<proteinExistence type="predicted"/>
<keyword evidence="1" id="KW-1133">Transmembrane helix</keyword>
<feature type="transmembrane region" description="Helical" evidence="1">
    <location>
        <begin position="197"/>
        <end position="218"/>
    </location>
</feature>
<feature type="transmembrane region" description="Helical" evidence="1">
    <location>
        <begin position="82"/>
        <end position="103"/>
    </location>
</feature>
<organism evidence="2 3">
    <name type="scientific">Haploplasma axanthum</name>
    <name type="common">Acholeplasma axanthum</name>
    <dbReference type="NCBI Taxonomy" id="29552"/>
    <lineage>
        <taxon>Bacteria</taxon>
        <taxon>Bacillati</taxon>
        <taxon>Mycoplasmatota</taxon>
        <taxon>Mollicutes</taxon>
        <taxon>Acholeplasmatales</taxon>
        <taxon>Acholeplasmataceae</taxon>
        <taxon>Haploplasma</taxon>
    </lineage>
</organism>
<evidence type="ECO:0000313" key="3">
    <source>
        <dbReference type="Proteomes" id="UP000289841"/>
    </source>
</evidence>
<dbReference type="PANTHER" id="PTHR37308:SF1">
    <property type="entry name" value="POLYPRENYL-PHOSPHATE TRANSPORTER"/>
    <property type="match status" value="1"/>
</dbReference>
<reference evidence="2 3" key="1">
    <citation type="submission" date="2019-01" db="EMBL/GenBank/DDBJ databases">
        <authorList>
            <consortium name="Pathogen Informatics"/>
        </authorList>
    </citation>
    <scope>NUCLEOTIDE SEQUENCE [LARGE SCALE GENOMIC DNA]</scope>
    <source>
        <strain evidence="2 3">NCTC10138</strain>
    </source>
</reference>